<dbReference type="InterPro" id="IPR057727">
    <property type="entry name" value="WCX_dom"/>
</dbReference>
<evidence type="ECO:0000259" key="2">
    <source>
        <dbReference type="Pfam" id="PF25583"/>
    </source>
</evidence>
<dbReference type="PROSITE" id="PS52050">
    <property type="entry name" value="WYL"/>
    <property type="match status" value="1"/>
</dbReference>
<evidence type="ECO:0000259" key="1">
    <source>
        <dbReference type="Pfam" id="PF13280"/>
    </source>
</evidence>
<dbReference type="Proteomes" id="UP001596047">
    <property type="component" value="Unassembled WGS sequence"/>
</dbReference>
<accession>A0ABW0W090</accession>
<dbReference type="EMBL" id="JBHSOW010000042">
    <property type="protein sequence ID" value="MFC5649840.1"/>
    <property type="molecule type" value="Genomic_DNA"/>
</dbReference>
<sequence>MPKRNYTAPYLSELLTYTSEARWLKVYYRSEHHRRWLQMKPGRVFTSGGFWYCEAYSITHGEERTFRVDRMDALEVMDGAAEAEEQLNKSVQERKARVQQEEAPIRIRAKLSYLGMLRAEQDEHIGECIRAVSDEEWELDCRCPSSEWQWFIRFFYSLGMEAEVLEPAALRHEIRQIALQMCDRYDE</sequence>
<dbReference type="InterPro" id="IPR026881">
    <property type="entry name" value="WYL_dom"/>
</dbReference>
<reference evidence="4" key="1">
    <citation type="journal article" date="2019" name="Int. J. Syst. Evol. Microbiol.">
        <title>The Global Catalogue of Microorganisms (GCM) 10K type strain sequencing project: providing services to taxonomists for standard genome sequencing and annotation.</title>
        <authorList>
            <consortium name="The Broad Institute Genomics Platform"/>
            <consortium name="The Broad Institute Genome Sequencing Center for Infectious Disease"/>
            <person name="Wu L."/>
            <person name="Ma J."/>
        </authorList>
    </citation>
    <scope>NUCLEOTIDE SEQUENCE [LARGE SCALE GENOMIC DNA]</scope>
    <source>
        <strain evidence="4">CGMCC 1.3240</strain>
    </source>
</reference>
<dbReference type="PANTHER" id="PTHR34580:SF3">
    <property type="entry name" value="PROTEIN PAFB"/>
    <property type="match status" value="1"/>
</dbReference>
<evidence type="ECO:0000313" key="4">
    <source>
        <dbReference type="Proteomes" id="UP001596047"/>
    </source>
</evidence>
<evidence type="ECO:0000313" key="3">
    <source>
        <dbReference type="EMBL" id="MFC5649840.1"/>
    </source>
</evidence>
<proteinExistence type="predicted"/>
<name>A0ABW0W090_9BACL</name>
<protein>
    <submittedName>
        <fullName evidence="3">Helix-turn-helix transcriptional regulator</fullName>
    </submittedName>
</protein>
<comment type="caution">
    <text evidence="3">The sequence shown here is derived from an EMBL/GenBank/DDBJ whole genome shotgun (WGS) entry which is preliminary data.</text>
</comment>
<dbReference type="Pfam" id="PF25583">
    <property type="entry name" value="WCX"/>
    <property type="match status" value="1"/>
</dbReference>
<keyword evidence="4" id="KW-1185">Reference proteome</keyword>
<feature type="domain" description="WYL" evidence="1">
    <location>
        <begin position="10"/>
        <end position="76"/>
    </location>
</feature>
<dbReference type="InterPro" id="IPR051534">
    <property type="entry name" value="CBASS_pafABC_assoc_protein"/>
</dbReference>
<dbReference type="RefSeq" id="WP_379188389.1">
    <property type="nucleotide sequence ID" value="NZ_JBHSOW010000042.1"/>
</dbReference>
<gene>
    <name evidence="3" type="ORF">ACFPYJ_12045</name>
</gene>
<organism evidence="3 4">
    <name type="scientific">Paenibacillus solisilvae</name>
    <dbReference type="NCBI Taxonomy" id="2486751"/>
    <lineage>
        <taxon>Bacteria</taxon>
        <taxon>Bacillati</taxon>
        <taxon>Bacillota</taxon>
        <taxon>Bacilli</taxon>
        <taxon>Bacillales</taxon>
        <taxon>Paenibacillaceae</taxon>
        <taxon>Paenibacillus</taxon>
    </lineage>
</organism>
<feature type="domain" description="WCX" evidence="2">
    <location>
        <begin position="105"/>
        <end position="181"/>
    </location>
</feature>
<dbReference type="PANTHER" id="PTHR34580">
    <property type="match status" value="1"/>
</dbReference>
<dbReference type="Pfam" id="PF13280">
    <property type="entry name" value="WYL"/>
    <property type="match status" value="1"/>
</dbReference>